<evidence type="ECO:0000256" key="1">
    <source>
        <dbReference type="SAM" id="MobiDB-lite"/>
    </source>
</evidence>
<dbReference type="Proteomes" id="UP001596156">
    <property type="component" value="Unassembled WGS sequence"/>
</dbReference>
<protein>
    <submittedName>
        <fullName evidence="2">DUF6207 family protein</fullName>
    </submittedName>
</protein>
<dbReference type="EMBL" id="JBHSKL010000057">
    <property type="protein sequence ID" value="MFC5229755.1"/>
    <property type="molecule type" value="Genomic_DNA"/>
</dbReference>
<organism evidence="2 3">
    <name type="scientific">Streptomyces fimbriatus</name>
    <dbReference type="NCBI Taxonomy" id="68197"/>
    <lineage>
        <taxon>Bacteria</taxon>
        <taxon>Bacillati</taxon>
        <taxon>Actinomycetota</taxon>
        <taxon>Actinomycetes</taxon>
        <taxon>Kitasatosporales</taxon>
        <taxon>Streptomycetaceae</taxon>
        <taxon>Streptomyces</taxon>
    </lineage>
</organism>
<keyword evidence="3" id="KW-1185">Reference proteome</keyword>
<comment type="caution">
    <text evidence="2">The sequence shown here is derived from an EMBL/GenBank/DDBJ whole genome shotgun (WGS) entry which is preliminary data.</text>
</comment>
<name>A0ABW0DLU4_STRFI</name>
<dbReference type="InterPro" id="IPR045775">
    <property type="entry name" value="DUF6207"/>
</dbReference>
<dbReference type="Pfam" id="PF19711">
    <property type="entry name" value="DUF6207"/>
    <property type="match status" value="1"/>
</dbReference>
<evidence type="ECO:0000313" key="3">
    <source>
        <dbReference type="Proteomes" id="UP001596156"/>
    </source>
</evidence>
<gene>
    <name evidence="2" type="ORF">ACFPN6_35450</name>
</gene>
<sequence length="80" mass="8759">MAAADDETAFAVRAALPTRWATAAADQTVRETRPASAALPPRRPPTPRRDLARPPPATRHPPPGDREPAKAARVRNRQEY</sequence>
<evidence type="ECO:0000313" key="2">
    <source>
        <dbReference type="EMBL" id="MFC5229755.1"/>
    </source>
</evidence>
<reference evidence="3" key="1">
    <citation type="journal article" date="2019" name="Int. J. Syst. Evol. Microbiol.">
        <title>The Global Catalogue of Microorganisms (GCM) 10K type strain sequencing project: providing services to taxonomists for standard genome sequencing and annotation.</title>
        <authorList>
            <consortium name="The Broad Institute Genomics Platform"/>
            <consortium name="The Broad Institute Genome Sequencing Center for Infectious Disease"/>
            <person name="Wu L."/>
            <person name="Ma J."/>
        </authorList>
    </citation>
    <scope>NUCLEOTIDE SEQUENCE [LARGE SCALE GENOMIC DNA]</scope>
    <source>
        <strain evidence="3">CCM 8479</strain>
    </source>
</reference>
<accession>A0ABW0DLU4</accession>
<feature type="compositionally biased region" description="Basic and acidic residues" evidence="1">
    <location>
        <begin position="62"/>
        <end position="80"/>
    </location>
</feature>
<proteinExistence type="predicted"/>
<dbReference type="RefSeq" id="WP_351716508.1">
    <property type="nucleotide sequence ID" value="NZ_JBHSKL010000057.1"/>
</dbReference>
<feature type="region of interest" description="Disordered" evidence="1">
    <location>
        <begin position="23"/>
        <end position="80"/>
    </location>
</feature>